<dbReference type="Proteomes" id="UP001081709">
    <property type="component" value="Unassembled WGS sequence"/>
</dbReference>
<dbReference type="RefSeq" id="WP_200253565.1">
    <property type="nucleotide sequence ID" value="NZ_JAENIQ020000004.1"/>
</dbReference>
<name>A0A9Q4GJ65_9CORY</name>
<dbReference type="Proteomes" id="UP001071478">
    <property type="component" value="Unassembled WGS sequence"/>
</dbReference>
<feature type="region of interest" description="Disordered" evidence="1">
    <location>
        <begin position="27"/>
        <end position="87"/>
    </location>
</feature>
<dbReference type="EMBL" id="JAPMKU010000004">
    <property type="protein sequence ID" value="MCX7469056.1"/>
    <property type="molecule type" value="Genomic_DNA"/>
</dbReference>
<proteinExistence type="predicted"/>
<keyword evidence="5" id="KW-1185">Reference proteome</keyword>
<comment type="caution">
    <text evidence="3">The sequence shown here is derived from an EMBL/GenBank/DDBJ whole genome shotgun (WGS) entry which is preliminary data.</text>
</comment>
<feature type="compositionally biased region" description="Low complexity" evidence="1">
    <location>
        <begin position="44"/>
        <end position="61"/>
    </location>
</feature>
<organism evidence="3 4">
    <name type="scientific">Corynebacterium pygosceleis</name>
    <dbReference type="NCBI Taxonomy" id="2800406"/>
    <lineage>
        <taxon>Bacteria</taxon>
        <taxon>Bacillati</taxon>
        <taxon>Actinomycetota</taxon>
        <taxon>Actinomycetes</taxon>
        <taxon>Mycobacteriales</taxon>
        <taxon>Corynebacteriaceae</taxon>
        <taxon>Corynebacterium</taxon>
    </lineage>
</organism>
<gene>
    <name evidence="2" type="ORF">OS125_09385</name>
    <name evidence="3" type="ORF">OS129_09235</name>
</gene>
<sequence length="620" mass="63659">MTPLPPPPIVIAAVLAVITAMLASFTGGSSEVPGSSRGMHPEQTSDVSDPPTSSTTPGTPRDPTEPEPEPAPVEKVTPRPETTVLGDRSIVNVAGNRADGYRIELHGRHELRVGAPVVVPVTDRNPTGVVGRVTGVEHTATGTTFTAEAAPLDAAYTEFRISREIPVDLPVILTPDAFTCDGSPSEFHLDAPGLRAVVTLRLDVSRETAAVSTALTGPLTLDAATGAAVFCTVDPSRLPRSVIPVEGPLTLTVGATVSADATGPADVHVTATEEQTQGAVIVGARSLPVTEHRLRDVSATTGDGTVAGEDGVALTLGGAVALSTGPRSVPGLTVAGDTTLSVFPSDRSGNRRCTDIHRQQTVTVDTPDRGLLPWSVTPLSERNDTLLAAGSCPGGPTHHPLPLPGGGDLPNSPVGDREVVTVDGPLDTVTVTGDLRCEPHSADGVPLLPAGPCTTRVTVDGVTYGPGAEPLRRLSRTVRGDGTVDSPLIVTTRLTVGRLGVYVDQVDTLVRGSAGWASTVTVRNSTDTGRDVSVTRAVPCTGGDPTGQPAGATCDAGGHTARIEAYTLGVARATGDDTVELTWNRFLAPDRSAAFRSRLFFDVSTPAGADDDTGPRGAAG</sequence>
<evidence type="ECO:0000256" key="1">
    <source>
        <dbReference type="SAM" id="MobiDB-lite"/>
    </source>
</evidence>
<dbReference type="EMBL" id="JAPMKV010000005">
    <property type="protein sequence ID" value="MCX7445448.1"/>
    <property type="molecule type" value="Genomic_DNA"/>
</dbReference>
<protein>
    <submittedName>
        <fullName evidence="3">Uncharacterized protein</fullName>
    </submittedName>
</protein>
<evidence type="ECO:0000313" key="3">
    <source>
        <dbReference type="EMBL" id="MCX7469056.1"/>
    </source>
</evidence>
<reference evidence="3" key="1">
    <citation type="submission" date="2022-11" db="EMBL/GenBank/DDBJ databases">
        <title>Corynebacterium sp. isolated from Penguins.</title>
        <authorList>
            <person name="Sedlar K."/>
            <person name="Svec P."/>
        </authorList>
    </citation>
    <scope>NUCLEOTIDE SEQUENCE</scope>
    <source>
        <strain evidence="2">P7003</strain>
        <strain evidence="3">P7374</strain>
    </source>
</reference>
<accession>A0A9Q4GJ65</accession>
<dbReference type="AlphaFoldDB" id="A0A9Q4GJ65"/>
<evidence type="ECO:0000313" key="5">
    <source>
        <dbReference type="Proteomes" id="UP001081709"/>
    </source>
</evidence>
<evidence type="ECO:0000313" key="4">
    <source>
        <dbReference type="Proteomes" id="UP001071478"/>
    </source>
</evidence>
<evidence type="ECO:0000313" key="2">
    <source>
        <dbReference type="EMBL" id="MCX7445448.1"/>
    </source>
</evidence>